<keyword evidence="3" id="KW-1185">Reference proteome</keyword>
<evidence type="ECO:0000256" key="1">
    <source>
        <dbReference type="SAM" id="MobiDB-lite"/>
    </source>
</evidence>
<sequence length="310" mass="33671">MAFFQASPFNPPPGFQQGGPGQTSLQQSNPPAPPPAQRETVTINYTLVLVPKKKRKPWQMHFSRKPLMQIKQHSAPDAAAGTPQSIAAPVDLFGNGPSVNTQPTPFSPSQPIAFGSATQAGSSTVPTSTIPFFNHTTLSSSRNSDPPGPQRPKAIYNLRAWRRNWNDVKFSTPNSEDLVASFSAGGYTMQLRGPSPNSMYTMKFVPDLQVGLGEVWKGRWRGSKWAWHAQNGIGEAVWRKTGELQGGQVVWRLELFPLRPPPRDLNAVSRAEDLQADGEVIAGRVGGSVWVQKGAGVGVLDGLYSQFSEA</sequence>
<feature type="region of interest" description="Disordered" evidence="1">
    <location>
        <begin position="1"/>
        <end position="38"/>
    </location>
</feature>
<protein>
    <submittedName>
        <fullName evidence="2">Uncharacterized protein</fullName>
    </submittedName>
</protein>
<dbReference type="OrthoDB" id="5428472at2759"/>
<feature type="region of interest" description="Disordered" evidence="1">
    <location>
        <begin position="102"/>
        <end position="153"/>
    </location>
</feature>
<accession>A0A3N4JQM0</accession>
<dbReference type="Proteomes" id="UP000276215">
    <property type="component" value="Unassembled WGS sequence"/>
</dbReference>
<evidence type="ECO:0000313" key="3">
    <source>
        <dbReference type="Proteomes" id="UP000276215"/>
    </source>
</evidence>
<reference evidence="2 3" key="1">
    <citation type="journal article" date="2018" name="Nat. Ecol. Evol.">
        <title>Pezizomycetes genomes reveal the molecular basis of ectomycorrhizal truffle lifestyle.</title>
        <authorList>
            <person name="Murat C."/>
            <person name="Payen T."/>
            <person name="Noel B."/>
            <person name="Kuo A."/>
            <person name="Morin E."/>
            <person name="Chen J."/>
            <person name="Kohler A."/>
            <person name="Krizsan K."/>
            <person name="Balestrini R."/>
            <person name="Da Silva C."/>
            <person name="Montanini B."/>
            <person name="Hainaut M."/>
            <person name="Levati E."/>
            <person name="Barry K.W."/>
            <person name="Belfiori B."/>
            <person name="Cichocki N."/>
            <person name="Clum A."/>
            <person name="Dockter R.B."/>
            <person name="Fauchery L."/>
            <person name="Guy J."/>
            <person name="Iotti M."/>
            <person name="Le Tacon F."/>
            <person name="Lindquist E.A."/>
            <person name="Lipzen A."/>
            <person name="Malagnac F."/>
            <person name="Mello A."/>
            <person name="Molinier V."/>
            <person name="Miyauchi S."/>
            <person name="Poulain J."/>
            <person name="Riccioni C."/>
            <person name="Rubini A."/>
            <person name="Sitrit Y."/>
            <person name="Splivallo R."/>
            <person name="Traeger S."/>
            <person name="Wang M."/>
            <person name="Zifcakova L."/>
            <person name="Wipf D."/>
            <person name="Zambonelli A."/>
            <person name="Paolocci F."/>
            <person name="Nowrousian M."/>
            <person name="Ottonello S."/>
            <person name="Baldrian P."/>
            <person name="Spatafora J.W."/>
            <person name="Henrissat B."/>
            <person name="Nagy L.G."/>
            <person name="Aury J.M."/>
            <person name="Wincker P."/>
            <person name="Grigoriev I.V."/>
            <person name="Bonfante P."/>
            <person name="Martin F.M."/>
        </authorList>
    </citation>
    <scope>NUCLEOTIDE SEQUENCE [LARGE SCALE GENOMIC DNA]</scope>
    <source>
        <strain evidence="2 3">120613-1</strain>
    </source>
</reference>
<proteinExistence type="predicted"/>
<dbReference type="AlphaFoldDB" id="A0A3N4JQM0"/>
<dbReference type="EMBL" id="ML120396">
    <property type="protein sequence ID" value="RPA98430.1"/>
    <property type="molecule type" value="Genomic_DNA"/>
</dbReference>
<organism evidence="2 3">
    <name type="scientific">Choiromyces venosus 120613-1</name>
    <dbReference type="NCBI Taxonomy" id="1336337"/>
    <lineage>
        <taxon>Eukaryota</taxon>
        <taxon>Fungi</taxon>
        <taxon>Dikarya</taxon>
        <taxon>Ascomycota</taxon>
        <taxon>Pezizomycotina</taxon>
        <taxon>Pezizomycetes</taxon>
        <taxon>Pezizales</taxon>
        <taxon>Tuberaceae</taxon>
        <taxon>Choiromyces</taxon>
    </lineage>
</organism>
<name>A0A3N4JQM0_9PEZI</name>
<evidence type="ECO:0000313" key="2">
    <source>
        <dbReference type="EMBL" id="RPA98430.1"/>
    </source>
</evidence>
<feature type="compositionally biased region" description="Polar residues" evidence="1">
    <location>
        <begin position="102"/>
        <end position="144"/>
    </location>
</feature>
<gene>
    <name evidence="2" type="ORF">L873DRAFT_1808447</name>
</gene>